<name>A0A3N4HGB7_ASCIM</name>
<evidence type="ECO:0000313" key="2">
    <source>
        <dbReference type="EMBL" id="RPA73129.1"/>
    </source>
</evidence>
<dbReference type="AlphaFoldDB" id="A0A3N4HGB7"/>
<protein>
    <submittedName>
        <fullName evidence="2">Uncharacterized protein</fullName>
    </submittedName>
</protein>
<dbReference type="Proteomes" id="UP000275078">
    <property type="component" value="Unassembled WGS sequence"/>
</dbReference>
<feature type="compositionally biased region" description="Polar residues" evidence="1">
    <location>
        <begin position="138"/>
        <end position="152"/>
    </location>
</feature>
<accession>A0A3N4HGB7</accession>
<feature type="region of interest" description="Disordered" evidence="1">
    <location>
        <begin position="580"/>
        <end position="611"/>
    </location>
</feature>
<feature type="compositionally biased region" description="Polar residues" evidence="1">
    <location>
        <begin position="70"/>
        <end position="95"/>
    </location>
</feature>
<proteinExistence type="predicted"/>
<feature type="region of interest" description="Disordered" evidence="1">
    <location>
        <begin position="465"/>
        <end position="510"/>
    </location>
</feature>
<feature type="region of interest" description="Disordered" evidence="1">
    <location>
        <begin position="67"/>
        <end position="105"/>
    </location>
</feature>
<keyword evidence="3" id="KW-1185">Reference proteome</keyword>
<feature type="region of interest" description="Disordered" evidence="1">
    <location>
        <begin position="128"/>
        <end position="174"/>
    </location>
</feature>
<feature type="region of interest" description="Disordered" evidence="1">
    <location>
        <begin position="198"/>
        <end position="255"/>
    </location>
</feature>
<feature type="region of interest" description="Disordered" evidence="1">
    <location>
        <begin position="627"/>
        <end position="662"/>
    </location>
</feature>
<feature type="compositionally biased region" description="Polar residues" evidence="1">
    <location>
        <begin position="593"/>
        <end position="605"/>
    </location>
</feature>
<evidence type="ECO:0000313" key="3">
    <source>
        <dbReference type="Proteomes" id="UP000275078"/>
    </source>
</evidence>
<dbReference type="EMBL" id="ML119833">
    <property type="protein sequence ID" value="RPA73129.1"/>
    <property type="molecule type" value="Genomic_DNA"/>
</dbReference>
<gene>
    <name evidence="2" type="ORF">BJ508DRAFT_381233</name>
</gene>
<evidence type="ECO:0000256" key="1">
    <source>
        <dbReference type="SAM" id="MobiDB-lite"/>
    </source>
</evidence>
<organism evidence="2 3">
    <name type="scientific">Ascobolus immersus RN42</name>
    <dbReference type="NCBI Taxonomy" id="1160509"/>
    <lineage>
        <taxon>Eukaryota</taxon>
        <taxon>Fungi</taxon>
        <taxon>Dikarya</taxon>
        <taxon>Ascomycota</taxon>
        <taxon>Pezizomycotina</taxon>
        <taxon>Pezizomycetes</taxon>
        <taxon>Pezizales</taxon>
        <taxon>Ascobolaceae</taxon>
        <taxon>Ascobolus</taxon>
    </lineage>
</organism>
<sequence length="713" mass="79153">MNPYETGHGASNTGHHQQTLLPAKGTFHTGYNDSDLPINPEGQRAIHEELYGTSKPDRQTMTVGDGFVLRSNQPSSHFSSNLPNEPQGFPQNPTQGHDRNSDPHCQQDIVSQDAIVAPVSTCYKPYRRKQPSARPVAQNVTQHQQMGSSLSRPQDKAYSLKQQQSQPNPCRRRVEPENANIRLSGTLNGPFTTYAFDSGSSYDSIRSTDQRTRGNKRASDSGLDQGSPYRKHHSQYEAAQDLDRKNSEKKAKRYPGLEPLYRNEFKLSLLGITITTASVPRIRDFQVAYHAGPLGLQLRFCNRWSLIDSAPRPDDWSRFDRPSVGWEDLDSKGDSKTFVVCFSNLSQQQCQNYIETNDARARLYDSDNSKDWTCEVADWCTIKTYNRPAPIIGLRWQEQRDPKSIGELEIFPCFGILGQKDVGLHQLDCIRIADYAKTFLIFLIVRHGGICEAGQAERLCAEELDGQPPHEPVISSSQFGVPSPPRTPLPKSSVSAPTLDPGYAFPSPEQGETLQYTAQPTEEIYTDTGQNGPAIHIVPSDGFHARPQTIQSLGPEKHTFNLTVTQADGVLNAEVFPASLRSIPDPDSDERTTGTLRTYPHSSAAVSPLSGTPILHHLDGNRSAVSILDLPDPSRSKGEVTSSNSGSRKLELPYPDSGQPVTIRSQKYGEATVLPPWMESSRSLMEYDRTGKQSRVPLQQTTVLHPLRVRSDG</sequence>
<reference evidence="2 3" key="1">
    <citation type="journal article" date="2018" name="Nat. Ecol. Evol.">
        <title>Pezizomycetes genomes reveal the molecular basis of ectomycorrhizal truffle lifestyle.</title>
        <authorList>
            <person name="Murat C."/>
            <person name="Payen T."/>
            <person name="Noel B."/>
            <person name="Kuo A."/>
            <person name="Morin E."/>
            <person name="Chen J."/>
            <person name="Kohler A."/>
            <person name="Krizsan K."/>
            <person name="Balestrini R."/>
            <person name="Da Silva C."/>
            <person name="Montanini B."/>
            <person name="Hainaut M."/>
            <person name="Levati E."/>
            <person name="Barry K.W."/>
            <person name="Belfiori B."/>
            <person name="Cichocki N."/>
            <person name="Clum A."/>
            <person name="Dockter R.B."/>
            <person name="Fauchery L."/>
            <person name="Guy J."/>
            <person name="Iotti M."/>
            <person name="Le Tacon F."/>
            <person name="Lindquist E.A."/>
            <person name="Lipzen A."/>
            <person name="Malagnac F."/>
            <person name="Mello A."/>
            <person name="Molinier V."/>
            <person name="Miyauchi S."/>
            <person name="Poulain J."/>
            <person name="Riccioni C."/>
            <person name="Rubini A."/>
            <person name="Sitrit Y."/>
            <person name="Splivallo R."/>
            <person name="Traeger S."/>
            <person name="Wang M."/>
            <person name="Zifcakova L."/>
            <person name="Wipf D."/>
            <person name="Zambonelli A."/>
            <person name="Paolocci F."/>
            <person name="Nowrousian M."/>
            <person name="Ottonello S."/>
            <person name="Baldrian P."/>
            <person name="Spatafora J.W."/>
            <person name="Henrissat B."/>
            <person name="Nagy L.G."/>
            <person name="Aury J.M."/>
            <person name="Wincker P."/>
            <person name="Grigoriev I.V."/>
            <person name="Bonfante P."/>
            <person name="Martin F.M."/>
        </authorList>
    </citation>
    <scope>NUCLEOTIDE SEQUENCE [LARGE SCALE GENOMIC DNA]</scope>
    <source>
        <strain evidence="2 3">RN42</strain>
    </source>
</reference>